<gene>
    <name evidence="4" type="ORF">CKY47_26540</name>
</gene>
<dbReference type="PROSITE" id="PS50935">
    <property type="entry name" value="SSB"/>
    <property type="match status" value="1"/>
</dbReference>
<proteinExistence type="predicted"/>
<evidence type="ECO:0000256" key="1">
    <source>
        <dbReference type="ARBA" id="ARBA00023125"/>
    </source>
</evidence>
<keyword evidence="1 2" id="KW-0238">DNA-binding</keyword>
<evidence type="ECO:0008006" key="6">
    <source>
        <dbReference type="Google" id="ProtNLM"/>
    </source>
</evidence>
<accession>A0ABU0XA12</accession>
<protein>
    <recommendedName>
        <fullName evidence="6">Single-stranded DNA-binding protein</fullName>
    </recommendedName>
</protein>
<dbReference type="InterPro" id="IPR012340">
    <property type="entry name" value="NA-bd_OB-fold"/>
</dbReference>
<dbReference type="CDD" id="cd04496">
    <property type="entry name" value="SSB_OBF"/>
    <property type="match status" value="1"/>
</dbReference>
<evidence type="ECO:0000256" key="2">
    <source>
        <dbReference type="PROSITE-ProRule" id="PRU00252"/>
    </source>
</evidence>
<dbReference type="RefSeq" id="WP_306749028.1">
    <property type="nucleotide sequence ID" value="NZ_NSDM01000012.1"/>
</dbReference>
<evidence type="ECO:0000313" key="4">
    <source>
        <dbReference type="EMBL" id="MDQ2587479.1"/>
    </source>
</evidence>
<evidence type="ECO:0000256" key="3">
    <source>
        <dbReference type="SAM" id="MobiDB-lite"/>
    </source>
</evidence>
<dbReference type="InterPro" id="IPR000424">
    <property type="entry name" value="Primosome_PriB/ssb"/>
</dbReference>
<name>A0ABU0XA12_9PSEU</name>
<dbReference type="SUPFAM" id="SSF50249">
    <property type="entry name" value="Nucleic acid-binding proteins"/>
    <property type="match status" value="1"/>
</dbReference>
<dbReference type="EMBL" id="NSDM01000012">
    <property type="protein sequence ID" value="MDQ2587479.1"/>
    <property type="molecule type" value="Genomic_DNA"/>
</dbReference>
<feature type="compositionally biased region" description="Low complexity" evidence="3">
    <location>
        <begin position="142"/>
        <end position="151"/>
    </location>
</feature>
<comment type="caution">
    <text evidence="4">The sequence shown here is derived from an EMBL/GenBank/DDBJ whole genome shotgun (WGS) entry which is preliminary data.</text>
</comment>
<feature type="region of interest" description="Disordered" evidence="3">
    <location>
        <begin position="121"/>
        <end position="186"/>
    </location>
</feature>
<keyword evidence="5" id="KW-1185">Reference proteome</keyword>
<dbReference type="Proteomes" id="UP001225605">
    <property type="component" value="Unassembled WGS sequence"/>
</dbReference>
<feature type="compositionally biased region" description="Basic and acidic residues" evidence="3">
    <location>
        <begin position="163"/>
        <end position="186"/>
    </location>
</feature>
<dbReference type="Gene3D" id="2.40.50.140">
    <property type="entry name" value="Nucleic acid-binding proteins"/>
    <property type="match status" value="1"/>
</dbReference>
<organism evidence="4 5">
    <name type="scientific">Saccharothrix yanglingensis</name>
    <dbReference type="NCBI Taxonomy" id="659496"/>
    <lineage>
        <taxon>Bacteria</taxon>
        <taxon>Bacillati</taxon>
        <taxon>Actinomycetota</taxon>
        <taxon>Actinomycetes</taxon>
        <taxon>Pseudonocardiales</taxon>
        <taxon>Pseudonocardiaceae</taxon>
        <taxon>Saccharothrix</taxon>
    </lineage>
</organism>
<reference evidence="4 5" key="1">
    <citation type="submission" date="2017-06" db="EMBL/GenBank/DDBJ databases">
        <title>Cultured bacterium strain Saccharothrix yanglingensis Hhs.015.</title>
        <authorList>
            <person name="Xia Y."/>
        </authorList>
    </citation>
    <scope>NUCLEOTIDE SEQUENCE [LARGE SCALE GENOMIC DNA]</scope>
    <source>
        <strain evidence="4 5">Hhs.015</strain>
    </source>
</reference>
<sequence>MAYNESRVTVCGNVASGIAHSKARTGYSRASFRLFTAERRWDGEQRAWVDGDQMFLSVTCWRALADNVHASLDKGDPVVVSGRMTIKEVEWEGKPRQVLDIEATSVGPNLALCTSITTRPRRTPGVVGARAAPEPERPEPAPVAAEAPALPKARRSGGAAAVREGEPALVRADDTARPKEVAEAPL</sequence>
<dbReference type="Pfam" id="PF00436">
    <property type="entry name" value="SSB"/>
    <property type="match status" value="1"/>
</dbReference>
<evidence type="ECO:0000313" key="5">
    <source>
        <dbReference type="Proteomes" id="UP001225605"/>
    </source>
</evidence>